<name>A0A1G2KNU6_9BACT</name>
<evidence type="ECO:0000313" key="3">
    <source>
        <dbReference type="EMBL" id="OHA01075.1"/>
    </source>
</evidence>
<accession>A0A1G2KNU6</accession>
<keyword evidence="2" id="KW-0812">Transmembrane</keyword>
<reference evidence="3 4" key="1">
    <citation type="journal article" date="2016" name="Nat. Commun.">
        <title>Thousands of microbial genomes shed light on interconnected biogeochemical processes in an aquifer system.</title>
        <authorList>
            <person name="Anantharaman K."/>
            <person name="Brown C.T."/>
            <person name="Hug L.A."/>
            <person name="Sharon I."/>
            <person name="Castelle C.J."/>
            <person name="Probst A.J."/>
            <person name="Thomas B.C."/>
            <person name="Singh A."/>
            <person name="Wilkins M.J."/>
            <person name="Karaoz U."/>
            <person name="Brodie E.L."/>
            <person name="Williams K.H."/>
            <person name="Hubbard S.S."/>
            <person name="Banfield J.F."/>
        </authorList>
    </citation>
    <scope>NUCLEOTIDE SEQUENCE [LARGE SCALE GENOMIC DNA]</scope>
</reference>
<proteinExistence type="predicted"/>
<keyword evidence="2" id="KW-1133">Transmembrane helix</keyword>
<sequence length="184" mass="20476">MPEGLIGQQTRRTIVLSRTISNLILLVGVVVALGSLFATGGIYFYRQLLTRENADLMTKIDALEDDIRQQSANQQILDLDKRLSAAKQLLANHSIFSNIFLLLEENTMPQVRFSSLALQADTLRLELTGEAISYGTIAQQVRIFEALPSLQDVEFGGLQLGDKGLLKFKMTLGYKSDLTRWSGK</sequence>
<keyword evidence="1" id="KW-0175">Coiled coil</keyword>
<organism evidence="3 4">
    <name type="scientific">Candidatus Sungbacteria bacterium RIFCSPHIGHO2_02_FULL_49_20</name>
    <dbReference type="NCBI Taxonomy" id="1802272"/>
    <lineage>
        <taxon>Bacteria</taxon>
        <taxon>Candidatus Sungiibacteriota</taxon>
    </lineage>
</organism>
<dbReference type="EMBL" id="MHQK01000037">
    <property type="protein sequence ID" value="OHA01075.1"/>
    <property type="molecule type" value="Genomic_DNA"/>
</dbReference>
<keyword evidence="2" id="KW-0472">Membrane</keyword>
<evidence type="ECO:0000256" key="1">
    <source>
        <dbReference type="SAM" id="Coils"/>
    </source>
</evidence>
<evidence type="ECO:0000256" key="2">
    <source>
        <dbReference type="SAM" id="Phobius"/>
    </source>
</evidence>
<comment type="caution">
    <text evidence="3">The sequence shown here is derived from an EMBL/GenBank/DDBJ whole genome shotgun (WGS) entry which is preliminary data.</text>
</comment>
<dbReference type="Proteomes" id="UP000178710">
    <property type="component" value="Unassembled WGS sequence"/>
</dbReference>
<evidence type="ECO:0000313" key="4">
    <source>
        <dbReference type="Proteomes" id="UP000178710"/>
    </source>
</evidence>
<gene>
    <name evidence="3" type="ORF">A3C12_00510</name>
</gene>
<dbReference type="AlphaFoldDB" id="A0A1G2KNU6"/>
<feature type="transmembrane region" description="Helical" evidence="2">
    <location>
        <begin position="20"/>
        <end position="45"/>
    </location>
</feature>
<protein>
    <recommendedName>
        <fullName evidence="5">PilN domain-containing protein</fullName>
    </recommendedName>
</protein>
<evidence type="ECO:0008006" key="5">
    <source>
        <dbReference type="Google" id="ProtNLM"/>
    </source>
</evidence>
<feature type="coiled-coil region" evidence="1">
    <location>
        <begin position="46"/>
        <end position="73"/>
    </location>
</feature>